<keyword evidence="3" id="KW-1185">Reference proteome</keyword>
<feature type="transmembrane region" description="Helical" evidence="1">
    <location>
        <begin position="6"/>
        <end position="22"/>
    </location>
</feature>
<gene>
    <name evidence="2" type="ORF">POCTA_138.1.T0200202</name>
</gene>
<organism evidence="2 3">
    <name type="scientific">Paramecium octaurelia</name>
    <dbReference type="NCBI Taxonomy" id="43137"/>
    <lineage>
        <taxon>Eukaryota</taxon>
        <taxon>Sar</taxon>
        <taxon>Alveolata</taxon>
        <taxon>Ciliophora</taxon>
        <taxon>Intramacronucleata</taxon>
        <taxon>Oligohymenophorea</taxon>
        <taxon>Peniculida</taxon>
        <taxon>Parameciidae</taxon>
        <taxon>Paramecium</taxon>
    </lineage>
</organism>
<evidence type="ECO:0000313" key="3">
    <source>
        <dbReference type="Proteomes" id="UP000683925"/>
    </source>
</evidence>
<keyword evidence="1" id="KW-0812">Transmembrane</keyword>
<evidence type="ECO:0008006" key="4">
    <source>
        <dbReference type="Google" id="ProtNLM"/>
    </source>
</evidence>
<keyword evidence="1" id="KW-0472">Membrane</keyword>
<evidence type="ECO:0000256" key="1">
    <source>
        <dbReference type="SAM" id="Phobius"/>
    </source>
</evidence>
<protein>
    <recommendedName>
        <fullName evidence="4">Transmembrane protein</fullName>
    </recommendedName>
</protein>
<dbReference type="EMBL" id="CAJJDP010000020">
    <property type="protein sequence ID" value="CAD8147791.1"/>
    <property type="molecule type" value="Genomic_DNA"/>
</dbReference>
<dbReference type="AlphaFoldDB" id="A0A8S1T1W1"/>
<proteinExistence type="predicted"/>
<sequence length="210" mass="25132">MKIRLIQIVTITLIHFINKLIFKKYGKIYRKDKIPELIQTSLFLSLFKSQNNKAPIFVATRSKYYTKNTIKIGSYQEKLIISEYFIFRLLTQHLIESSNQMVYQYLNHKMLCKFMILSILGILQILFQDFFSELKQYDEPSTELFQRRVKISKSQDISIITDDNIDQQQSLIYGLHDRQNFHNIIEKHSEWLQDICTRFSKILQNLHSIL</sequence>
<accession>A0A8S1T1W1</accession>
<dbReference type="Proteomes" id="UP000683925">
    <property type="component" value="Unassembled WGS sequence"/>
</dbReference>
<keyword evidence="1" id="KW-1133">Transmembrane helix</keyword>
<evidence type="ECO:0000313" key="2">
    <source>
        <dbReference type="EMBL" id="CAD8147791.1"/>
    </source>
</evidence>
<name>A0A8S1T1W1_PAROT</name>
<comment type="caution">
    <text evidence="2">The sequence shown here is derived from an EMBL/GenBank/DDBJ whole genome shotgun (WGS) entry which is preliminary data.</text>
</comment>
<feature type="transmembrane region" description="Helical" evidence="1">
    <location>
        <begin position="110"/>
        <end position="127"/>
    </location>
</feature>
<reference evidence="2" key="1">
    <citation type="submission" date="2021-01" db="EMBL/GenBank/DDBJ databases">
        <authorList>
            <consortium name="Genoscope - CEA"/>
            <person name="William W."/>
        </authorList>
    </citation>
    <scope>NUCLEOTIDE SEQUENCE</scope>
</reference>